<keyword evidence="5" id="KW-0479">Metal-binding</keyword>
<evidence type="ECO:0000313" key="11">
    <source>
        <dbReference type="EMBL" id="KAK1295397.1"/>
    </source>
</evidence>
<dbReference type="InterPro" id="IPR001841">
    <property type="entry name" value="Znf_RING"/>
</dbReference>
<keyword evidence="2" id="KW-0963">Cytoplasm</keyword>
<feature type="region of interest" description="Disordered" evidence="9">
    <location>
        <begin position="221"/>
        <end position="287"/>
    </location>
</feature>
<dbReference type="GO" id="GO:0005737">
    <property type="term" value="C:cytoplasm"/>
    <property type="evidence" value="ECO:0007669"/>
    <property type="project" value="UniProtKB-SubCell"/>
</dbReference>
<reference evidence="11" key="2">
    <citation type="submission" date="2023-06" db="EMBL/GenBank/DDBJ databases">
        <authorList>
            <person name="Ma L."/>
            <person name="Liu K.-W."/>
            <person name="Li Z."/>
            <person name="Hsiao Y.-Y."/>
            <person name="Qi Y."/>
            <person name="Fu T."/>
            <person name="Tang G."/>
            <person name="Zhang D."/>
            <person name="Sun W.-H."/>
            <person name="Liu D.-K."/>
            <person name="Li Y."/>
            <person name="Chen G.-Z."/>
            <person name="Liu X.-D."/>
            <person name="Liao X.-Y."/>
            <person name="Jiang Y.-T."/>
            <person name="Yu X."/>
            <person name="Hao Y."/>
            <person name="Huang J."/>
            <person name="Zhao X.-W."/>
            <person name="Ke S."/>
            <person name="Chen Y.-Y."/>
            <person name="Wu W.-L."/>
            <person name="Hsu J.-L."/>
            <person name="Lin Y.-F."/>
            <person name="Huang M.-D."/>
            <person name="Li C.-Y."/>
            <person name="Huang L."/>
            <person name="Wang Z.-W."/>
            <person name="Zhao X."/>
            <person name="Zhong W.-Y."/>
            <person name="Peng D.-H."/>
            <person name="Ahmad S."/>
            <person name="Lan S."/>
            <person name="Zhang J.-S."/>
            <person name="Tsai W.-C."/>
            <person name="Van De Peer Y."/>
            <person name="Liu Z.-J."/>
        </authorList>
    </citation>
    <scope>NUCLEOTIDE SEQUENCE</scope>
    <source>
        <strain evidence="11">CP</strain>
        <tissue evidence="11">Leaves</tissue>
    </source>
</reference>
<feature type="compositionally biased region" description="Basic and acidic residues" evidence="9">
    <location>
        <begin position="693"/>
        <end position="717"/>
    </location>
</feature>
<comment type="subcellular location">
    <subcellularLocation>
        <location evidence="1">Cytoplasm</location>
    </subcellularLocation>
</comment>
<dbReference type="PANTHER" id="PTHR22938:SF19">
    <property type="entry name" value="RING-TYPE E3 UBIQUITIN TRANSFERASE"/>
    <property type="match status" value="1"/>
</dbReference>
<dbReference type="EMBL" id="JAUJYO010000016">
    <property type="protein sequence ID" value="KAK1295397.1"/>
    <property type="molecule type" value="Genomic_DNA"/>
</dbReference>
<feature type="region of interest" description="Disordered" evidence="9">
    <location>
        <begin position="351"/>
        <end position="411"/>
    </location>
</feature>
<feature type="compositionally biased region" description="Polar residues" evidence="9">
    <location>
        <begin position="718"/>
        <end position="741"/>
    </location>
</feature>
<evidence type="ECO:0000259" key="10">
    <source>
        <dbReference type="PROSITE" id="PS50089"/>
    </source>
</evidence>
<dbReference type="GO" id="GO:0008270">
    <property type="term" value="F:zinc ion binding"/>
    <property type="evidence" value="ECO:0007669"/>
    <property type="project" value="UniProtKB-KW"/>
</dbReference>
<feature type="region of interest" description="Disordered" evidence="9">
    <location>
        <begin position="500"/>
        <end position="519"/>
    </location>
</feature>
<keyword evidence="12" id="KW-1185">Reference proteome</keyword>
<evidence type="ECO:0000313" key="12">
    <source>
        <dbReference type="Proteomes" id="UP001180020"/>
    </source>
</evidence>
<feature type="compositionally biased region" description="Polar residues" evidence="9">
    <location>
        <begin position="262"/>
        <end position="278"/>
    </location>
</feature>
<dbReference type="InterPro" id="IPR057634">
    <property type="entry name" value="PAH_ZNF598/HEL2"/>
</dbReference>
<sequence>MDDTCAVCAETLEWVAYGACGHREVCSTCVVRLRFVLEDRRCCICKTESPVVFVTKALGDYTRTINDFSVFPSNPKGERVDGYWYHDDTQAFFDDVDHFKMIKAMCRLSCSVCDRMEEEEPQQQQGRDGGSGVRKWQKFHSIEQLKGHLYHRHKLFMCSLAWKGGSAGSILGSMIITKIMMTWRQIHFRQEHFLCEDEACLAKKFIVFHSEAEMKRHNAVEHGGHMSRSQRNAALKLPTSFTYRRSNEQERQGRRRFRLESSRNASGTSQDASSSTQRGPDPGEAGRADAVTISAELSTVNAEAQISVHEPDQSSRVGALHESAFPPLSDWEPTETSSRYAQALNQGPHGAANLKQEYFPPLPGASRASSQGPVTSSGRSTPSVVWHNKKGTAKKVSGSSRSSLEKAPPASASYIQPWSGAALSGSASASHRRHGTHQNPVISSSSPSSSQPKPMTTQDVAVSSSAGFSSHTGMARENGPTSSSSASPSWNLVAKGKLNHSKSAPNLSDGGGSSSSSMSNLVFPALRTDTQMLPGSNGQSLLRYEDVQTANKTLVERMRQALGMDEDKFSAFKDISGEYRRGEINTLEYLAYVEQFGLSHLTIELARLCPDPQKQEELIQAYQTNMQRNNLLESGLGKATNSRSNNNSLKGKGKATGRGESSVKETLADNVINTVRKLQALNMKPQEGEEVEVLSKDGYRPAKDKDKSLLVEEKGVDSRSSNNQLTNPSSQNGSVSTTINDRQNKQQKRKTSKFNRVRLGDGSVAALFDHGRSNVSQEEPDNSSNAPGGVPVRGVWRSGAAQKLFTK</sequence>
<keyword evidence="6 8" id="KW-0863">Zinc-finger</keyword>
<accession>A0AAV9D3H8</accession>
<feature type="compositionally biased region" description="Polar residues" evidence="9">
    <location>
        <begin position="773"/>
        <end position="786"/>
    </location>
</feature>
<feature type="compositionally biased region" description="Basic residues" evidence="9">
    <location>
        <begin position="745"/>
        <end position="756"/>
    </location>
</feature>
<dbReference type="InterPro" id="IPR041888">
    <property type="entry name" value="RING-HC_ZNF598/HEL2"/>
</dbReference>
<dbReference type="Pfam" id="PF23230">
    <property type="entry name" value="zf-C2H2_13"/>
    <property type="match status" value="1"/>
</dbReference>
<dbReference type="PANTHER" id="PTHR22938">
    <property type="entry name" value="ZINC FINGER PROTEIN 598"/>
    <property type="match status" value="1"/>
</dbReference>
<evidence type="ECO:0000256" key="4">
    <source>
        <dbReference type="ARBA" id="ARBA00022679"/>
    </source>
</evidence>
<dbReference type="GO" id="GO:0043022">
    <property type="term" value="F:ribosome binding"/>
    <property type="evidence" value="ECO:0007669"/>
    <property type="project" value="TreeGrafter"/>
</dbReference>
<dbReference type="Pfam" id="PF23202">
    <property type="entry name" value="PAH_ZNF598"/>
    <property type="match status" value="1"/>
</dbReference>
<dbReference type="GO" id="GO:0072344">
    <property type="term" value="P:rescue of stalled ribosome"/>
    <property type="evidence" value="ECO:0007669"/>
    <property type="project" value="InterPro"/>
</dbReference>
<evidence type="ECO:0000256" key="6">
    <source>
        <dbReference type="ARBA" id="ARBA00022771"/>
    </source>
</evidence>
<feature type="region of interest" description="Disordered" evidence="9">
    <location>
        <begin position="425"/>
        <end position="490"/>
    </location>
</feature>
<dbReference type="CDD" id="cd16615">
    <property type="entry name" value="RING-HC_ZNF598"/>
    <property type="match status" value="1"/>
</dbReference>
<feature type="compositionally biased region" description="Polar residues" evidence="9">
    <location>
        <begin position="451"/>
        <end position="472"/>
    </location>
</feature>
<organism evidence="11 12">
    <name type="scientific">Acorus calamus</name>
    <name type="common">Sweet flag</name>
    <dbReference type="NCBI Taxonomy" id="4465"/>
    <lineage>
        <taxon>Eukaryota</taxon>
        <taxon>Viridiplantae</taxon>
        <taxon>Streptophyta</taxon>
        <taxon>Embryophyta</taxon>
        <taxon>Tracheophyta</taxon>
        <taxon>Spermatophyta</taxon>
        <taxon>Magnoliopsida</taxon>
        <taxon>Liliopsida</taxon>
        <taxon>Acoraceae</taxon>
        <taxon>Acorus</taxon>
    </lineage>
</organism>
<reference evidence="11" key="1">
    <citation type="journal article" date="2023" name="Nat. Commun.">
        <title>Diploid and tetraploid genomes of Acorus and the evolution of monocots.</title>
        <authorList>
            <person name="Ma L."/>
            <person name="Liu K.W."/>
            <person name="Li Z."/>
            <person name="Hsiao Y.Y."/>
            <person name="Qi Y."/>
            <person name="Fu T."/>
            <person name="Tang G.D."/>
            <person name="Zhang D."/>
            <person name="Sun W.H."/>
            <person name="Liu D.K."/>
            <person name="Li Y."/>
            <person name="Chen G.Z."/>
            <person name="Liu X.D."/>
            <person name="Liao X.Y."/>
            <person name="Jiang Y.T."/>
            <person name="Yu X."/>
            <person name="Hao Y."/>
            <person name="Huang J."/>
            <person name="Zhao X.W."/>
            <person name="Ke S."/>
            <person name="Chen Y.Y."/>
            <person name="Wu W.L."/>
            <person name="Hsu J.L."/>
            <person name="Lin Y.F."/>
            <person name="Huang M.D."/>
            <person name="Li C.Y."/>
            <person name="Huang L."/>
            <person name="Wang Z.W."/>
            <person name="Zhao X."/>
            <person name="Zhong W.Y."/>
            <person name="Peng D.H."/>
            <person name="Ahmad S."/>
            <person name="Lan S."/>
            <person name="Zhang J.S."/>
            <person name="Tsai W.C."/>
            <person name="Van de Peer Y."/>
            <person name="Liu Z.J."/>
        </authorList>
    </citation>
    <scope>NUCLEOTIDE SEQUENCE</scope>
    <source>
        <strain evidence="11">CP</strain>
    </source>
</reference>
<keyword evidence="4" id="KW-0808">Transferase</keyword>
<evidence type="ECO:0000256" key="1">
    <source>
        <dbReference type="ARBA" id="ARBA00004496"/>
    </source>
</evidence>
<evidence type="ECO:0000256" key="2">
    <source>
        <dbReference type="ARBA" id="ARBA00022490"/>
    </source>
</evidence>
<dbReference type="GO" id="GO:0061630">
    <property type="term" value="F:ubiquitin protein ligase activity"/>
    <property type="evidence" value="ECO:0007669"/>
    <property type="project" value="InterPro"/>
</dbReference>
<protein>
    <recommendedName>
        <fullName evidence="10">RING-type domain-containing protein</fullName>
    </recommendedName>
</protein>
<comment type="caution">
    <text evidence="11">The sequence shown here is derived from an EMBL/GenBank/DDBJ whole genome shotgun (WGS) entry which is preliminary data.</text>
</comment>
<dbReference type="Proteomes" id="UP001180020">
    <property type="component" value="Unassembled WGS sequence"/>
</dbReference>
<evidence type="ECO:0000256" key="5">
    <source>
        <dbReference type="ARBA" id="ARBA00022723"/>
    </source>
</evidence>
<evidence type="ECO:0000256" key="3">
    <source>
        <dbReference type="ARBA" id="ARBA00022553"/>
    </source>
</evidence>
<evidence type="ECO:0000256" key="7">
    <source>
        <dbReference type="ARBA" id="ARBA00022833"/>
    </source>
</evidence>
<feature type="compositionally biased region" description="Polar residues" evidence="9">
    <location>
        <begin position="639"/>
        <end position="649"/>
    </location>
</feature>
<keyword evidence="3" id="KW-0597">Phosphoprotein</keyword>
<proteinExistence type="predicted"/>
<evidence type="ECO:0000256" key="9">
    <source>
        <dbReference type="SAM" id="MobiDB-lite"/>
    </source>
</evidence>
<name>A0AAV9D3H8_ACOCL</name>
<dbReference type="InterPro" id="IPR056437">
    <property type="entry name" value="Znf-C2H2_ZNF598/HEL2"/>
</dbReference>
<feature type="compositionally biased region" description="Polar residues" evidence="9">
    <location>
        <begin position="367"/>
        <end position="383"/>
    </location>
</feature>
<evidence type="ECO:0000256" key="8">
    <source>
        <dbReference type="PROSITE-ProRule" id="PRU00175"/>
    </source>
</evidence>
<gene>
    <name evidence="11" type="ORF">QJS10_CPA16g01736</name>
</gene>
<feature type="domain" description="RING-type" evidence="10">
    <location>
        <begin position="5"/>
        <end position="46"/>
    </location>
</feature>
<dbReference type="Pfam" id="PF25447">
    <property type="entry name" value="RING_ZNF598"/>
    <property type="match status" value="1"/>
</dbReference>
<dbReference type="AlphaFoldDB" id="A0AAV9D3H8"/>
<dbReference type="PROSITE" id="PS50089">
    <property type="entry name" value="ZF_RING_2"/>
    <property type="match status" value="1"/>
</dbReference>
<dbReference type="InterPro" id="IPR044288">
    <property type="entry name" value="ZNF598/HEL2"/>
</dbReference>
<feature type="region of interest" description="Disordered" evidence="9">
    <location>
        <begin position="687"/>
        <end position="807"/>
    </location>
</feature>
<keyword evidence="7" id="KW-0862">Zinc</keyword>
<dbReference type="GO" id="GO:0016567">
    <property type="term" value="P:protein ubiquitination"/>
    <property type="evidence" value="ECO:0007669"/>
    <property type="project" value="TreeGrafter"/>
</dbReference>
<feature type="region of interest" description="Disordered" evidence="9">
    <location>
        <begin position="636"/>
        <end position="664"/>
    </location>
</feature>